<dbReference type="RefSeq" id="WP_132315897.1">
    <property type="nucleotide sequence ID" value="NZ_FWZT01000003.1"/>
</dbReference>
<evidence type="ECO:0000256" key="17">
    <source>
        <dbReference type="SAM" id="Phobius"/>
    </source>
</evidence>
<dbReference type="Proteomes" id="UP000192907">
    <property type="component" value="Unassembled WGS sequence"/>
</dbReference>
<dbReference type="GO" id="GO:0005524">
    <property type="term" value="F:ATP binding"/>
    <property type="evidence" value="ECO:0007669"/>
    <property type="project" value="UniProtKB-KW"/>
</dbReference>
<feature type="transmembrane region" description="Helical" evidence="17">
    <location>
        <begin position="57"/>
        <end position="75"/>
    </location>
</feature>
<keyword evidence="5 17" id="KW-0812">Transmembrane</keyword>
<dbReference type="PANTHER" id="PTHR11920:SF335">
    <property type="entry name" value="GUANYLATE CYCLASE"/>
    <property type="match status" value="1"/>
</dbReference>
<keyword evidence="13" id="KW-0456">Lyase</keyword>
<evidence type="ECO:0000256" key="1">
    <source>
        <dbReference type="ARBA" id="ARBA00001593"/>
    </source>
</evidence>
<dbReference type="STRING" id="1513793.SAMN06296036_103262"/>
<dbReference type="GO" id="GO:0006171">
    <property type="term" value="P:cAMP biosynthetic process"/>
    <property type="evidence" value="ECO:0007669"/>
    <property type="project" value="UniProtKB-KW"/>
</dbReference>
<evidence type="ECO:0000256" key="10">
    <source>
        <dbReference type="ARBA" id="ARBA00022989"/>
    </source>
</evidence>
<comment type="subunit">
    <text evidence="16">Homodimer. Can also exist as monomer.</text>
</comment>
<dbReference type="AlphaFoldDB" id="A0A1Y6BG15"/>
<evidence type="ECO:0000313" key="19">
    <source>
        <dbReference type="EMBL" id="SMF02411.1"/>
    </source>
</evidence>
<gene>
    <name evidence="19" type="ORF">SAMN06296036_103262</name>
</gene>
<dbReference type="GO" id="GO:0007168">
    <property type="term" value="P:receptor guanylyl cyclase signaling pathway"/>
    <property type="evidence" value="ECO:0007669"/>
    <property type="project" value="TreeGrafter"/>
</dbReference>
<name>A0A1Y6BG15_9BACT</name>
<keyword evidence="10 17" id="KW-1133">Transmembrane helix</keyword>
<dbReference type="FunFam" id="3.30.70.1230:FF:000033">
    <property type="entry name" value="Adenylate cyclase"/>
    <property type="match status" value="1"/>
</dbReference>
<evidence type="ECO:0000313" key="20">
    <source>
        <dbReference type="Proteomes" id="UP000192907"/>
    </source>
</evidence>
<feature type="transmembrane region" description="Helical" evidence="17">
    <location>
        <begin position="29"/>
        <end position="51"/>
    </location>
</feature>
<dbReference type="CDD" id="cd07302">
    <property type="entry name" value="CHD"/>
    <property type="match status" value="1"/>
</dbReference>
<evidence type="ECO:0000256" key="6">
    <source>
        <dbReference type="ARBA" id="ARBA00022723"/>
    </source>
</evidence>
<dbReference type="InterPro" id="IPR029787">
    <property type="entry name" value="Nucleotide_cyclase"/>
</dbReference>
<dbReference type="GO" id="GO:0004383">
    <property type="term" value="F:guanylate cyclase activity"/>
    <property type="evidence" value="ECO:0007669"/>
    <property type="project" value="TreeGrafter"/>
</dbReference>
<evidence type="ECO:0000256" key="8">
    <source>
        <dbReference type="ARBA" id="ARBA00022840"/>
    </source>
</evidence>
<evidence type="ECO:0000256" key="7">
    <source>
        <dbReference type="ARBA" id="ARBA00022741"/>
    </source>
</evidence>
<evidence type="ECO:0000256" key="3">
    <source>
        <dbReference type="ARBA" id="ARBA00012201"/>
    </source>
</evidence>
<comment type="catalytic activity">
    <reaction evidence="1">
        <text>ATP = 3',5'-cyclic AMP + diphosphate</text>
        <dbReference type="Rhea" id="RHEA:15389"/>
        <dbReference type="ChEBI" id="CHEBI:30616"/>
        <dbReference type="ChEBI" id="CHEBI:33019"/>
        <dbReference type="ChEBI" id="CHEBI:58165"/>
        <dbReference type="EC" id="4.6.1.1"/>
    </reaction>
</comment>
<keyword evidence="11" id="KW-0115">cAMP biosynthesis</keyword>
<dbReference type="GO" id="GO:0046872">
    <property type="term" value="F:metal ion binding"/>
    <property type="evidence" value="ECO:0007669"/>
    <property type="project" value="UniProtKB-KW"/>
</dbReference>
<keyword evidence="9" id="KW-0460">Magnesium</keyword>
<dbReference type="GO" id="GO:0001653">
    <property type="term" value="F:peptide receptor activity"/>
    <property type="evidence" value="ECO:0007669"/>
    <property type="project" value="TreeGrafter"/>
</dbReference>
<dbReference type="InterPro" id="IPR050401">
    <property type="entry name" value="Cyclic_nucleotide_synthase"/>
</dbReference>
<organism evidence="19 20">
    <name type="scientific">Pseudobacteriovorax antillogorgiicola</name>
    <dbReference type="NCBI Taxonomy" id="1513793"/>
    <lineage>
        <taxon>Bacteria</taxon>
        <taxon>Pseudomonadati</taxon>
        <taxon>Bdellovibrionota</taxon>
        <taxon>Oligoflexia</taxon>
        <taxon>Oligoflexales</taxon>
        <taxon>Pseudobacteriovoracaceae</taxon>
        <taxon>Pseudobacteriovorax</taxon>
    </lineage>
</organism>
<reference evidence="20" key="1">
    <citation type="submission" date="2017-04" db="EMBL/GenBank/DDBJ databases">
        <authorList>
            <person name="Varghese N."/>
            <person name="Submissions S."/>
        </authorList>
    </citation>
    <scope>NUCLEOTIDE SEQUENCE [LARGE SCALE GENOMIC DNA]</scope>
    <source>
        <strain evidence="20">RKEM611</strain>
    </source>
</reference>
<dbReference type="GO" id="GO:0035556">
    <property type="term" value="P:intracellular signal transduction"/>
    <property type="evidence" value="ECO:0007669"/>
    <property type="project" value="InterPro"/>
</dbReference>
<dbReference type="PANTHER" id="PTHR11920">
    <property type="entry name" value="GUANYLYL CYCLASE"/>
    <property type="match status" value="1"/>
</dbReference>
<feature type="domain" description="Guanylate cyclase" evidence="18">
    <location>
        <begin position="233"/>
        <end position="360"/>
    </location>
</feature>
<evidence type="ECO:0000256" key="16">
    <source>
        <dbReference type="ARBA" id="ARBA00064436"/>
    </source>
</evidence>
<evidence type="ECO:0000256" key="5">
    <source>
        <dbReference type="ARBA" id="ARBA00022692"/>
    </source>
</evidence>
<keyword evidence="20" id="KW-1185">Reference proteome</keyword>
<keyword evidence="6" id="KW-0479">Metal-binding</keyword>
<dbReference type="EMBL" id="FWZT01000003">
    <property type="protein sequence ID" value="SMF02411.1"/>
    <property type="molecule type" value="Genomic_DNA"/>
</dbReference>
<keyword evidence="12 17" id="KW-0472">Membrane</keyword>
<evidence type="ECO:0000259" key="18">
    <source>
        <dbReference type="PROSITE" id="PS50125"/>
    </source>
</evidence>
<dbReference type="PROSITE" id="PS50125">
    <property type="entry name" value="GUANYLATE_CYCLASE_2"/>
    <property type="match status" value="1"/>
</dbReference>
<keyword evidence="7" id="KW-0547">Nucleotide-binding</keyword>
<dbReference type="OrthoDB" id="315417at2"/>
<evidence type="ECO:0000256" key="9">
    <source>
        <dbReference type="ARBA" id="ARBA00022842"/>
    </source>
</evidence>
<feature type="transmembrane region" description="Helical" evidence="17">
    <location>
        <begin position="96"/>
        <end position="121"/>
    </location>
</feature>
<dbReference type="SUPFAM" id="SSF55073">
    <property type="entry name" value="Nucleotide cyclase"/>
    <property type="match status" value="1"/>
</dbReference>
<feature type="transmembrane region" description="Helical" evidence="17">
    <location>
        <begin position="127"/>
        <end position="149"/>
    </location>
</feature>
<comment type="subcellular location">
    <subcellularLocation>
        <location evidence="2">Membrane</location>
    </subcellularLocation>
</comment>
<sequence>MNQAKAEPHHLWSDLIDYFRRSNYDRSYMVCKVAYFLGGSIHGSWIFLFWFLDIWQLSLFNIFSSSFFFLLMWVNERGYRSLTISLASIELISHQVYAVYLLGLESNFQYFLILGLMAPYLALHTEVLLKSILSLASLIALLSLFFFMRETAPQIQLSSQVMTWLALLNIIGVAINVVTWTHYFNSVAGRAMKEAESERSRSDQLLRNILPAPVAQRLKGQPKIIADDYEHTSVLFADIVGFTRLASALSAKELVTILNQLFSSFDDLCEGYPIEKIKTLGDAYMVVSGLPQPCPHHAETLASFALDLLESVENFNTTSPIKIQLRVGIHSGPVVAGVIGKKKFIYDLWGDTVNTASRMQSTCLPGQIQVTKPVFDRIQNSFDCELRGMVEVKGKDEPLSAYWVLKRKAHPVAEPEAS</sequence>
<evidence type="ECO:0000256" key="11">
    <source>
        <dbReference type="ARBA" id="ARBA00022998"/>
    </source>
</evidence>
<evidence type="ECO:0000256" key="4">
    <source>
        <dbReference type="ARBA" id="ARBA00021420"/>
    </source>
</evidence>
<dbReference type="EC" id="4.6.1.1" evidence="3"/>
<evidence type="ECO:0000256" key="13">
    <source>
        <dbReference type="ARBA" id="ARBA00023239"/>
    </source>
</evidence>
<evidence type="ECO:0000256" key="2">
    <source>
        <dbReference type="ARBA" id="ARBA00004370"/>
    </source>
</evidence>
<dbReference type="GO" id="GO:0004016">
    <property type="term" value="F:adenylate cyclase activity"/>
    <property type="evidence" value="ECO:0007669"/>
    <property type="project" value="UniProtKB-EC"/>
</dbReference>
<evidence type="ECO:0000256" key="12">
    <source>
        <dbReference type="ARBA" id="ARBA00023136"/>
    </source>
</evidence>
<feature type="transmembrane region" description="Helical" evidence="17">
    <location>
        <begin position="161"/>
        <end position="183"/>
    </location>
</feature>
<dbReference type="GO" id="GO:0005886">
    <property type="term" value="C:plasma membrane"/>
    <property type="evidence" value="ECO:0007669"/>
    <property type="project" value="TreeGrafter"/>
</dbReference>
<dbReference type="InterPro" id="IPR001054">
    <property type="entry name" value="A/G_cyclase"/>
</dbReference>
<proteinExistence type="predicted"/>
<dbReference type="Gene3D" id="3.30.70.1230">
    <property type="entry name" value="Nucleotide cyclase"/>
    <property type="match status" value="1"/>
</dbReference>
<evidence type="ECO:0000256" key="14">
    <source>
        <dbReference type="ARBA" id="ARBA00032597"/>
    </source>
</evidence>
<dbReference type="SMART" id="SM00044">
    <property type="entry name" value="CYCc"/>
    <property type="match status" value="1"/>
</dbReference>
<protein>
    <recommendedName>
        <fullName evidence="4">Adenylate cyclase</fullName>
        <ecNumber evidence="3">4.6.1.1</ecNumber>
    </recommendedName>
    <alternativeName>
        <fullName evidence="14">ATP pyrophosphate-lyase</fullName>
    </alternativeName>
    <alternativeName>
        <fullName evidence="15">Adenylyl cyclase</fullName>
    </alternativeName>
</protein>
<evidence type="ECO:0000256" key="15">
    <source>
        <dbReference type="ARBA" id="ARBA00032637"/>
    </source>
</evidence>
<keyword evidence="8" id="KW-0067">ATP-binding</keyword>
<dbReference type="Pfam" id="PF00211">
    <property type="entry name" value="Guanylate_cyc"/>
    <property type="match status" value="1"/>
</dbReference>
<accession>A0A1Y6BG15</accession>